<dbReference type="PRINTS" id="PR01438">
    <property type="entry name" value="UNVRSLSTRESS"/>
</dbReference>
<reference evidence="3 4" key="1">
    <citation type="submission" date="2017-04" db="EMBL/GenBank/DDBJ databases">
        <title>Compelte genome sequence of WV33.</title>
        <authorList>
            <person name="Lee P.C."/>
        </authorList>
    </citation>
    <scope>NUCLEOTIDE SEQUENCE [LARGE SCALE GENOMIC DNA]</scope>
    <source>
        <strain evidence="3 4">WV33</strain>
    </source>
</reference>
<dbReference type="RefSeq" id="WP_108741509.1">
    <property type="nucleotide sequence ID" value="NZ_CP020918.1"/>
</dbReference>
<dbReference type="AlphaFoldDB" id="A0A2S1LFQ4"/>
<dbReference type="PANTHER" id="PTHR46268">
    <property type="entry name" value="STRESS RESPONSE PROTEIN NHAX"/>
    <property type="match status" value="1"/>
</dbReference>
<comment type="similarity">
    <text evidence="1">Belongs to the universal stress protein A family.</text>
</comment>
<keyword evidence="4" id="KW-1185">Reference proteome</keyword>
<accession>A0A2S1LFQ4</accession>
<dbReference type="InterPro" id="IPR006015">
    <property type="entry name" value="Universal_stress_UspA"/>
</dbReference>
<feature type="domain" description="UspA" evidence="2">
    <location>
        <begin position="1"/>
        <end position="147"/>
    </location>
</feature>
<dbReference type="InterPro" id="IPR006016">
    <property type="entry name" value="UspA"/>
</dbReference>
<dbReference type="KEGG" id="ffa:FFWV33_14135"/>
<dbReference type="PANTHER" id="PTHR46268:SF6">
    <property type="entry name" value="UNIVERSAL STRESS PROTEIN UP12"/>
    <property type="match status" value="1"/>
</dbReference>
<dbReference type="Gene3D" id="3.40.50.620">
    <property type="entry name" value="HUPs"/>
    <property type="match status" value="2"/>
</dbReference>
<dbReference type="SUPFAM" id="SSF52402">
    <property type="entry name" value="Adenine nucleotide alpha hydrolases-like"/>
    <property type="match status" value="2"/>
</dbReference>
<name>A0A2S1LFQ4_9FLAO</name>
<proteinExistence type="inferred from homology"/>
<dbReference type="EMBL" id="CP020918">
    <property type="protein sequence ID" value="AWG22584.1"/>
    <property type="molecule type" value="Genomic_DNA"/>
</dbReference>
<dbReference type="Proteomes" id="UP000244527">
    <property type="component" value="Chromosome"/>
</dbReference>
<evidence type="ECO:0000313" key="3">
    <source>
        <dbReference type="EMBL" id="AWG22584.1"/>
    </source>
</evidence>
<dbReference type="Pfam" id="PF00582">
    <property type="entry name" value="Usp"/>
    <property type="match status" value="1"/>
</dbReference>
<sequence>MKRILFPTDFSETANNAFVHALQFANTVKGELVLLHSYDLLPMDDQFFPENFAAVYDTVELSHFELFKEEIPKLRKIMEEIGLDAIQINHRLMEGKLADNIQKCIVEENIDYLIMGTTSATDWETLFSGSNSGAVVTGLKVPMLCVPLDLKYKKLKTIGFVTNYRPEDKTALHKMIELAKRINAKVKCLYIGHGNAGHTQVEVDRWESEFKAEPVQFMGIRSEAIKQVTLDFIKVETIDVLAVLTYKKTDFEEQFVANYSKNKAADITVPLLVFHA</sequence>
<evidence type="ECO:0000259" key="2">
    <source>
        <dbReference type="Pfam" id="PF00582"/>
    </source>
</evidence>
<evidence type="ECO:0000256" key="1">
    <source>
        <dbReference type="ARBA" id="ARBA00008791"/>
    </source>
</evidence>
<protein>
    <submittedName>
        <fullName evidence="3">Universal stress protein UspA</fullName>
    </submittedName>
</protein>
<dbReference type="InterPro" id="IPR014729">
    <property type="entry name" value="Rossmann-like_a/b/a_fold"/>
</dbReference>
<dbReference type="CDD" id="cd00293">
    <property type="entry name" value="USP-like"/>
    <property type="match status" value="1"/>
</dbReference>
<organism evidence="3 4">
    <name type="scientific">Flavobacterium faecale</name>
    <dbReference type="NCBI Taxonomy" id="1355330"/>
    <lineage>
        <taxon>Bacteria</taxon>
        <taxon>Pseudomonadati</taxon>
        <taxon>Bacteroidota</taxon>
        <taxon>Flavobacteriia</taxon>
        <taxon>Flavobacteriales</taxon>
        <taxon>Flavobacteriaceae</taxon>
        <taxon>Flavobacterium</taxon>
    </lineage>
</organism>
<dbReference type="OrthoDB" id="9788959at2"/>
<evidence type="ECO:0000313" key="4">
    <source>
        <dbReference type="Proteomes" id="UP000244527"/>
    </source>
</evidence>
<gene>
    <name evidence="3" type="ORF">FFWV33_14135</name>
</gene>